<evidence type="ECO:0000256" key="8">
    <source>
        <dbReference type="ARBA" id="ARBA00023157"/>
    </source>
</evidence>
<protein>
    <recommendedName>
        <fullName evidence="15">FZ domain-containing protein</fullName>
    </recommendedName>
</protein>
<evidence type="ECO:0000256" key="6">
    <source>
        <dbReference type="ARBA" id="ARBA00022729"/>
    </source>
</evidence>
<comment type="subcellular location">
    <subcellularLocation>
        <location evidence="1">Secreted</location>
    </subcellularLocation>
</comment>
<reference evidence="13 14" key="1">
    <citation type="journal article" date="2017" name="Curr. Biol.">
        <title>Genome architecture and evolution of a unichromosomal asexual nematode.</title>
        <authorList>
            <person name="Fradin H."/>
            <person name="Zegar C."/>
            <person name="Gutwein M."/>
            <person name="Lucas J."/>
            <person name="Kovtun M."/>
            <person name="Corcoran D."/>
            <person name="Baugh L.R."/>
            <person name="Kiontke K."/>
            <person name="Gunsalus K."/>
            <person name="Fitch D.H."/>
            <person name="Piano F."/>
        </authorList>
    </citation>
    <scope>NUCLEOTIDE SEQUENCE [LARGE SCALE GENOMIC DNA]</scope>
    <source>
        <strain evidence="13">PF1309</strain>
    </source>
</reference>
<evidence type="ECO:0000256" key="4">
    <source>
        <dbReference type="ARBA" id="ARBA00022525"/>
    </source>
</evidence>
<organism evidence="13 14">
    <name type="scientific">Diploscapter pachys</name>
    <dbReference type="NCBI Taxonomy" id="2018661"/>
    <lineage>
        <taxon>Eukaryota</taxon>
        <taxon>Metazoa</taxon>
        <taxon>Ecdysozoa</taxon>
        <taxon>Nematoda</taxon>
        <taxon>Chromadorea</taxon>
        <taxon>Rhabditida</taxon>
        <taxon>Rhabditina</taxon>
        <taxon>Rhabditomorpha</taxon>
        <taxon>Rhabditoidea</taxon>
        <taxon>Rhabditidae</taxon>
        <taxon>Diploscapter</taxon>
    </lineage>
</organism>
<dbReference type="SUPFAM" id="SSF50242">
    <property type="entry name" value="TIMP-like"/>
    <property type="match status" value="1"/>
</dbReference>
<dbReference type="Pfam" id="PF01392">
    <property type="entry name" value="Fz"/>
    <property type="match status" value="1"/>
</dbReference>
<feature type="disulfide bond" evidence="9">
    <location>
        <begin position="336"/>
        <end position="382"/>
    </location>
</feature>
<dbReference type="GO" id="GO:0035567">
    <property type="term" value="P:non-canonical Wnt signaling pathway"/>
    <property type="evidence" value="ECO:0007669"/>
    <property type="project" value="TreeGrafter"/>
</dbReference>
<feature type="domain" description="FZ" evidence="11">
    <location>
        <begin position="321"/>
        <end position="440"/>
    </location>
</feature>
<dbReference type="SMART" id="SM00063">
    <property type="entry name" value="FRI"/>
    <property type="match status" value="1"/>
</dbReference>
<keyword evidence="7" id="KW-0221">Differentiation</keyword>
<comment type="caution">
    <text evidence="9">Lacks conserved residue(s) required for the propagation of feature annotation.</text>
</comment>
<dbReference type="GO" id="GO:0005615">
    <property type="term" value="C:extracellular space"/>
    <property type="evidence" value="ECO:0007669"/>
    <property type="project" value="TreeGrafter"/>
</dbReference>
<dbReference type="InterPro" id="IPR020067">
    <property type="entry name" value="Frizzled_dom"/>
</dbReference>
<dbReference type="InterPro" id="IPR001134">
    <property type="entry name" value="Netrin_domain"/>
</dbReference>
<keyword evidence="14" id="KW-1185">Reference proteome</keyword>
<dbReference type="InterPro" id="IPR008993">
    <property type="entry name" value="TIMP-like_OB-fold"/>
</dbReference>
<evidence type="ECO:0000256" key="10">
    <source>
        <dbReference type="SAM" id="MobiDB-lite"/>
    </source>
</evidence>
<dbReference type="GO" id="GO:0060070">
    <property type="term" value="P:canonical Wnt signaling pathway"/>
    <property type="evidence" value="ECO:0007669"/>
    <property type="project" value="TreeGrafter"/>
</dbReference>
<feature type="disulfide bond" evidence="9">
    <location>
        <begin position="373"/>
        <end position="411"/>
    </location>
</feature>
<evidence type="ECO:0000256" key="5">
    <source>
        <dbReference type="ARBA" id="ARBA00022687"/>
    </source>
</evidence>
<dbReference type="EMBL" id="LIAE01006421">
    <property type="protein sequence ID" value="PAV89872.1"/>
    <property type="molecule type" value="Genomic_DNA"/>
</dbReference>
<dbReference type="InterPro" id="IPR036790">
    <property type="entry name" value="Frizzled_dom_sf"/>
</dbReference>
<evidence type="ECO:0000256" key="3">
    <source>
        <dbReference type="ARBA" id="ARBA00022473"/>
    </source>
</evidence>
<keyword evidence="3" id="KW-0217">Developmental protein</keyword>
<dbReference type="SUPFAM" id="SSF63501">
    <property type="entry name" value="Frizzled cysteine-rich domain"/>
    <property type="match status" value="1"/>
</dbReference>
<comment type="similarity">
    <text evidence="2">Belongs to the secreted frizzled-related protein (sFRP) family.</text>
</comment>
<dbReference type="AlphaFoldDB" id="A0A2A2LUF2"/>
<evidence type="ECO:0000313" key="13">
    <source>
        <dbReference type="EMBL" id="PAV89872.1"/>
    </source>
</evidence>
<feature type="region of interest" description="Disordered" evidence="10">
    <location>
        <begin position="1"/>
        <end position="37"/>
    </location>
</feature>
<dbReference type="Gene3D" id="1.10.2000.10">
    <property type="entry name" value="Frizzled cysteine-rich domain"/>
    <property type="match status" value="1"/>
</dbReference>
<evidence type="ECO:0000259" key="12">
    <source>
        <dbReference type="PROSITE" id="PS50189"/>
    </source>
</evidence>
<feature type="domain" description="NTR" evidence="12">
    <location>
        <begin position="451"/>
        <end position="567"/>
    </location>
</feature>
<keyword evidence="8 9" id="KW-1015">Disulfide bond</keyword>
<evidence type="ECO:0008006" key="15">
    <source>
        <dbReference type="Google" id="ProtNLM"/>
    </source>
</evidence>
<name>A0A2A2LUF2_9BILA</name>
<dbReference type="PANTHER" id="PTHR11309:SF148">
    <property type="entry name" value="SECRETED FRIZZLED-RELATED PROTEIN 1"/>
    <property type="match status" value="1"/>
</dbReference>
<dbReference type="GO" id="GO:0030154">
    <property type="term" value="P:cell differentiation"/>
    <property type="evidence" value="ECO:0007669"/>
    <property type="project" value="UniProtKB-KW"/>
</dbReference>
<evidence type="ECO:0000256" key="9">
    <source>
        <dbReference type="PROSITE-ProRule" id="PRU00090"/>
    </source>
</evidence>
<evidence type="ECO:0000256" key="2">
    <source>
        <dbReference type="ARBA" id="ARBA00010054"/>
    </source>
</evidence>
<dbReference type="FunFam" id="1.10.2000.10:FF:000001">
    <property type="entry name" value="secreted frizzled-related protein 2"/>
    <property type="match status" value="1"/>
</dbReference>
<gene>
    <name evidence="13" type="ORF">WR25_18862</name>
</gene>
<proteinExistence type="inferred from homology"/>
<keyword evidence="6" id="KW-0732">Signal</keyword>
<dbReference type="GO" id="GO:0017147">
    <property type="term" value="F:Wnt-protein binding"/>
    <property type="evidence" value="ECO:0007669"/>
    <property type="project" value="TreeGrafter"/>
</dbReference>
<dbReference type="Proteomes" id="UP000218231">
    <property type="component" value="Unassembled WGS sequence"/>
</dbReference>
<evidence type="ECO:0000259" key="11">
    <source>
        <dbReference type="PROSITE" id="PS50038"/>
    </source>
</evidence>
<evidence type="ECO:0000313" key="14">
    <source>
        <dbReference type="Proteomes" id="UP000218231"/>
    </source>
</evidence>
<dbReference type="PROSITE" id="PS50189">
    <property type="entry name" value="NTR"/>
    <property type="match status" value="1"/>
</dbReference>
<dbReference type="STRING" id="2018661.A0A2A2LUF2"/>
<dbReference type="OrthoDB" id="10053709at2759"/>
<dbReference type="Gene3D" id="2.40.50.120">
    <property type="match status" value="1"/>
</dbReference>
<dbReference type="InterPro" id="IPR015526">
    <property type="entry name" value="Frizzled/SFRP"/>
</dbReference>
<evidence type="ECO:0000256" key="7">
    <source>
        <dbReference type="ARBA" id="ARBA00022782"/>
    </source>
</evidence>
<dbReference type="PROSITE" id="PS50038">
    <property type="entry name" value="FZ"/>
    <property type="match status" value="1"/>
</dbReference>
<comment type="caution">
    <text evidence="13">The sequence shown here is derived from an EMBL/GenBank/DDBJ whole genome shotgun (WGS) entry which is preliminary data.</text>
</comment>
<keyword evidence="4" id="KW-0964">Secreted</keyword>
<accession>A0A2A2LUF2</accession>
<keyword evidence="5" id="KW-0879">Wnt signaling pathway</keyword>
<dbReference type="PANTHER" id="PTHR11309">
    <property type="entry name" value="FRIZZLED"/>
    <property type="match status" value="1"/>
</dbReference>
<sequence length="598" mass="67922">MCVLKRRKGNRGEQTECSEADADGGALQAGHSGQVSDRTTLQQSEAAKNEKAFRELLESTVSASQTANPFALNTAAVNLSYSVQQSIRIRGVHVWMLPPSFSQSTYGDRPNTSNACMIITLLMAQQAHSHRIVLPAIPPKSILPRMLLPPKFINLLINAIIDGNELHRQAMVHRPIPNSGYPRDTYTIPEALEHIGDVFEVDFLSQMKVHNVIYRLHFAIRTATENMAAWQVFSLDYPFSRGAVLLAHLDQLYNFCHVLLELIYPEAIPVIRRNETCSFEISCVKYIPDLTDKDQGNGDEGKRKLCKKTKDSWSLLSSERPSSSRCLPIPSNLTICYNMQYQQMRLPNLLEHETVNEVVHQSKDWEGLVKLSCHPDTQLFLCSLFAPICIPSMDKEILPCRSLCLAVKQGCEPRMQTYGFAWPQMLSCDKYPSDDMCIKPVNQQPVRQNHCTACNQVGTFENLVDHFCRSQLVVKGKLGKLTETHISIRNGRSLKKADRRRSIPETEIRLTADNSHCPCNVTASGERRVLVMANKQSDGHFQANLILPWKKDKNFKRAIHQFQRLNCKSLGREIRESASRRPQYYTLRRHNTGRYSLF</sequence>
<evidence type="ECO:0000256" key="1">
    <source>
        <dbReference type="ARBA" id="ARBA00004613"/>
    </source>
</evidence>
<feature type="disulfide bond" evidence="9">
    <location>
        <begin position="404"/>
        <end position="428"/>
    </location>
</feature>